<feature type="transmembrane region" description="Helical" evidence="2">
    <location>
        <begin position="88"/>
        <end position="106"/>
    </location>
</feature>
<evidence type="ECO:0000256" key="2">
    <source>
        <dbReference type="SAM" id="Phobius"/>
    </source>
</evidence>
<evidence type="ECO:0000259" key="3">
    <source>
        <dbReference type="Pfam" id="PF03713"/>
    </source>
</evidence>
<feature type="compositionally biased region" description="Polar residues" evidence="1">
    <location>
        <begin position="234"/>
        <end position="244"/>
    </location>
</feature>
<proteinExistence type="predicted"/>
<keyword evidence="5" id="KW-1185">Reference proteome</keyword>
<sequence>MATKKSDEANEQQGHGGKMSHETKMYLRFAAMILTSIVLMYFVMFVSSWEWSHIRFSQSRVFMAITMGGVMGLVMLGWMLNMYKNMKANIAIVGASLLLLGFGVFLDRSQTTVQDTAWMRAMIPHHSMAITRSERAEISDVRVCQLAVEIIEAQQREIDEMDWLIEDIAENGIADTVEEAEARTVPEFEGPRCWTARRRTDHGMAGAPGPVGEQPAKGPHRWSRKQPAVRPGGRSTNSVLSPED</sequence>
<evidence type="ECO:0000313" key="5">
    <source>
        <dbReference type="Proteomes" id="UP001324287"/>
    </source>
</evidence>
<gene>
    <name evidence="4" type="ORF">U6N30_08905</name>
</gene>
<keyword evidence="2" id="KW-0472">Membrane</keyword>
<feature type="region of interest" description="Disordered" evidence="1">
    <location>
        <begin position="197"/>
        <end position="244"/>
    </location>
</feature>
<dbReference type="InterPro" id="IPR012347">
    <property type="entry name" value="Ferritin-like"/>
</dbReference>
<keyword evidence="2" id="KW-1133">Transmembrane helix</keyword>
<name>A0ABZ1B741_9ACTN</name>
<feature type="transmembrane region" description="Helical" evidence="2">
    <location>
        <begin position="61"/>
        <end position="81"/>
    </location>
</feature>
<accession>A0ABZ1B741</accession>
<evidence type="ECO:0000256" key="1">
    <source>
        <dbReference type="SAM" id="MobiDB-lite"/>
    </source>
</evidence>
<dbReference type="Gene3D" id="1.20.1260.10">
    <property type="match status" value="1"/>
</dbReference>
<dbReference type="InterPro" id="IPR005183">
    <property type="entry name" value="DUF305_CopM-like"/>
</dbReference>
<evidence type="ECO:0000313" key="4">
    <source>
        <dbReference type="EMBL" id="WRL65678.1"/>
    </source>
</evidence>
<dbReference type="EMBL" id="CP141261">
    <property type="protein sequence ID" value="WRL65678.1"/>
    <property type="molecule type" value="Genomic_DNA"/>
</dbReference>
<dbReference type="RefSeq" id="WP_324276996.1">
    <property type="nucleotide sequence ID" value="NZ_CP141261.1"/>
</dbReference>
<dbReference type="Pfam" id="PF03713">
    <property type="entry name" value="DUF305"/>
    <property type="match status" value="1"/>
</dbReference>
<dbReference type="Proteomes" id="UP001324287">
    <property type="component" value="Chromosome"/>
</dbReference>
<feature type="domain" description="DUF305" evidence="3">
    <location>
        <begin position="113"/>
        <end position="162"/>
    </location>
</feature>
<reference evidence="4 5" key="1">
    <citation type="submission" date="2023-12" db="EMBL/GenBank/DDBJ databases">
        <title>Blastococcus brunescens sp. nov., an actonobacterium isolated from sandstone collected in sahara desert.</title>
        <authorList>
            <person name="Gtari M."/>
            <person name="Ghodhbane F."/>
        </authorList>
    </citation>
    <scope>NUCLEOTIDE SEQUENCE [LARGE SCALE GENOMIC DNA]</scope>
    <source>
        <strain evidence="4 5">BMG 8361</strain>
    </source>
</reference>
<organism evidence="4 5">
    <name type="scientific">Blastococcus brunescens</name>
    <dbReference type="NCBI Taxonomy" id="1564165"/>
    <lineage>
        <taxon>Bacteria</taxon>
        <taxon>Bacillati</taxon>
        <taxon>Actinomycetota</taxon>
        <taxon>Actinomycetes</taxon>
        <taxon>Geodermatophilales</taxon>
        <taxon>Geodermatophilaceae</taxon>
        <taxon>Blastococcus</taxon>
    </lineage>
</organism>
<protein>
    <submittedName>
        <fullName evidence="4">DUF305 domain-containing protein</fullName>
    </submittedName>
</protein>
<keyword evidence="2" id="KW-0812">Transmembrane</keyword>
<feature type="transmembrane region" description="Helical" evidence="2">
    <location>
        <begin position="26"/>
        <end position="49"/>
    </location>
</feature>